<proteinExistence type="predicted"/>
<dbReference type="EMBL" id="CP136897">
    <property type="protein sequence ID" value="WOL17695.1"/>
    <property type="molecule type" value="Genomic_DNA"/>
</dbReference>
<reference evidence="2 3" key="1">
    <citation type="submission" date="2023-10" db="EMBL/GenBank/DDBJ databases">
        <title>Chromosome-scale genome assembly provides insights into flower coloration mechanisms of Canna indica.</title>
        <authorList>
            <person name="Li C."/>
        </authorList>
    </citation>
    <scope>NUCLEOTIDE SEQUENCE [LARGE SCALE GENOMIC DNA]</scope>
    <source>
        <tissue evidence="2">Flower</tissue>
    </source>
</reference>
<evidence type="ECO:0000313" key="2">
    <source>
        <dbReference type="EMBL" id="WOL17695.1"/>
    </source>
</evidence>
<gene>
    <name evidence="2" type="ORF">Cni_G26488</name>
</gene>
<evidence type="ECO:0000313" key="3">
    <source>
        <dbReference type="Proteomes" id="UP001327560"/>
    </source>
</evidence>
<accession>A0AAQ3KZV2</accession>
<feature type="region of interest" description="Disordered" evidence="1">
    <location>
        <begin position="309"/>
        <end position="339"/>
    </location>
</feature>
<sequence length="339" mass="36884">MMTTAAAVMMPPAQRSRVCFSFAAYSKTVVAHLRASGIPVAFGLSDAEFSAVESAYGFEFPPDIRSILSEGLPIGPGFPNWRSASPQQLRLLLGLPAAGLLQAVSAGGFWPRSWGSKPRDHVVAAAAARSSMRWAPPLVPVYRNFYIPASPNLAGNPVFYVRGGDVRLAGLDLPDFFRRKRPRGWEEGAPAPAWAATSARRVEVWTELAEGGFWHERQQRGSPWEERVELRLEEAGRRLRKGGWSDEDVGEMVAVGMDGVDEEWLGASAGEYPSKVLRNQGSVLRQLQLLSLSLIRGGWSAEEVVESMGWARAASESEDGSDGDEAVKSTREQTLGPST</sequence>
<organism evidence="2 3">
    <name type="scientific">Canna indica</name>
    <name type="common">Indian-shot</name>
    <dbReference type="NCBI Taxonomy" id="4628"/>
    <lineage>
        <taxon>Eukaryota</taxon>
        <taxon>Viridiplantae</taxon>
        <taxon>Streptophyta</taxon>
        <taxon>Embryophyta</taxon>
        <taxon>Tracheophyta</taxon>
        <taxon>Spermatophyta</taxon>
        <taxon>Magnoliopsida</taxon>
        <taxon>Liliopsida</taxon>
        <taxon>Zingiberales</taxon>
        <taxon>Cannaceae</taxon>
        <taxon>Canna</taxon>
    </lineage>
</organism>
<dbReference type="Proteomes" id="UP001327560">
    <property type="component" value="Chromosome 8"/>
</dbReference>
<dbReference type="AlphaFoldDB" id="A0AAQ3KZV2"/>
<keyword evidence="3" id="KW-1185">Reference proteome</keyword>
<evidence type="ECO:0000256" key="1">
    <source>
        <dbReference type="SAM" id="MobiDB-lite"/>
    </source>
</evidence>
<dbReference type="PANTHER" id="PTHR32011:SF6">
    <property type="entry name" value="KNR4_SMI1-LIKE DOMAIN-CONTAINING PROTEIN"/>
    <property type="match status" value="1"/>
</dbReference>
<protein>
    <submittedName>
        <fullName evidence="2">Uncharacterized protein</fullName>
    </submittedName>
</protein>
<name>A0AAQ3KZV2_9LILI</name>
<dbReference type="PANTHER" id="PTHR32011">
    <property type="entry name" value="OS08G0472400 PROTEIN"/>
    <property type="match status" value="1"/>
</dbReference>